<feature type="non-terminal residue" evidence="1">
    <location>
        <position position="1"/>
    </location>
</feature>
<dbReference type="InterPro" id="IPR028730">
    <property type="entry name" value="ZFYVE26"/>
</dbReference>
<dbReference type="GO" id="GO:0030496">
    <property type="term" value="C:midbody"/>
    <property type="evidence" value="ECO:0007669"/>
    <property type="project" value="TreeGrafter"/>
</dbReference>
<dbReference type="GO" id="GO:0032465">
    <property type="term" value="P:regulation of cytokinesis"/>
    <property type="evidence" value="ECO:0007669"/>
    <property type="project" value="TreeGrafter"/>
</dbReference>
<dbReference type="PANTHER" id="PTHR46591">
    <property type="entry name" value="ZINC FINGER FYVE DOMAIN-CONTAINING PROTEIN 26"/>
    <property type="match status" value="1"/>
</dbReference>
<dbReference type="GO" id="GO:0000724">
    <property type="term" value="P:double-strand break repair via homologous recombination"/>
    <property type="evidence" value="ECO:0007669"/>
    <property type="project" value="InterPro"/>
</dbReference>
<dbReference type="GO" id="GO:0000281">
    <property type="term" value="P:mitotic cytokinesis"/>
    <property type="evidence" value="ECO:0007669"/>
    <property type="project" value="InterPro"/>
</dbReference>
<dbReference type="GO" id="GO:0032266">
    <property type="term" value="F:phosphatidylinositol-3-phosphate binding"/>
    <property type="evidence" value="ECO:0007669"/>
    <property type="project" value="InterPro"/>
</dbReference>
<reference evidence="1" key="1">
    <citation type="submission" date="2021-02" db="EMBL/GenBank/DDBJ databases">
        <authorList>
            <person name="Nowell W R."/>
        </authorList>
    </citation>
    <scope>NUCLEOTIDE SEQUENCE</scope>
</reference>
<organism evidence="1 2">
    <name type="scientific">Rotaria socialis</name>
    <dbReference type="NCBI Taxonomy" id="392032"/>
    <lineage>
        <taxon>Eukaryota</taxon>
        <taxon>Metazoa</taxon>
        <taxon>Spiralia</taxon>
        <taxon>Gnathifera</taxon>
        <taxon>Rotifera</taxon>
        <taxon>Eurotatoria</taxon>
        <taxon>Bdelloidea</taxon>
        <taxon>Philodinida</taxon>
        <taxon>Philodinidae</taxon>
        <taxon>Rotaria</taxon>
    </lineage>
</organism>
<sequence length="352" mass="41498">EFDRIHTDTDSIPSNLLTDSMADFLVDLWLNETSRVHALIRYYFYSSLPSMHVWLIQIHKRALDLCLQQLKSLNNEQEKRNLVDLLLSLHFYSCDTNDFRQIMCDTLKKIVIYAAEANNNDAQLFNLKCLYRAVLINGDLARFISELESEYRRELLGNDTAIIHFLKKNSFEQESFFWKEIYLYLIENKLDLISCILNDSVLMIKNRDYSSFDQLLNIEQLTPLHLYIFLLTWTHVRTINDAIVLHDAINRLKTENCFLSKCLKLFQSHTEFITWLYNVRRIDLNYDGASASLKMSDLLALLHTSSPLSLMHRYLDIDTIDSADILKKLEETSVDIDDDNERRTQKKLRRCF</sequence>
<gene>
    <name evidence="1" type="ORF">QYT958_LOCUS32816</name>
</gene>
<dbReference type="EMBL" id="CAJOBR010021808">
    <property type="protein sequence ID" value="CAF4941950.1"/>
    <property type="molecule type" value="Genomic_DNA"/>
</dbReference>
<comment type="caution">
    <text evidence="1">The sequence shown here is derived from an EMBL/GenBank/DDBJ whole genome shotgun (WGS) entry which is preliminary data.</text>
</comment>
<name>A0A821XE52_9BILA</name>
<dbReference type="GO" id="GO:0005813">
    <property type="term" value="C:centrosome"/>
    <property type="evidence" value="ECO:0007669"/>
    <property type="project" value="TreeGrafter"/>
</dbReference>
<dbReference type="AlphaFoldDB" id="A0A821XE52"/>
<evidence type="ECO:0000313" key="2">
    <source>
        <dbReference type="Proteomes" id="UP000663848"/>
    </source>
</evidence>
<dbReference type="Proteomes" id="UP000663848">
    <property type="component" value="Unassembled WGS sequence"/>
</dbReference>
<evidence type="ECO:0000313" key="1">
    <source>
        <dbReference type="EMBL" id="CAF4941950.1"/>
    </source>
</evidence>
<accession>A0A821XE52</accession>
<protein>
    <submittedName>
        <fullName evidence="1">Uncharacterized protein</fullName>
    </submittedName>
</protein>
<proteinExistence type="predicted"/>
<dbReference type="PANTHER" id="PTHR46591:SF1">
    <property type="entry name" value="ZINC FINGER FYVE DOMAIN-CONTAINING PROTEIN 26"/>
    <property type="match status" value="1"/>
</dbReference>